<dbReference type="Gene3D" id="3.50.50.60">
    <property type="entry name" value="FAD/NAD(P)-binding domain"/>
    <property type="match status" value="2"/>
</dbReference>
<dbReference type="GO" id="GO:0050660">
    <property type="term" value="F:flavin adenine dinucleotide binding"/>
    <property type="evidence" value="ECO:0007669"/>
    <property type="project" value="UniProtKB-UniRule"/>
</dbReference>
<dbReference type="SUPFAM" id="SSF51905">
    <property type="entry name" value="FAD/NAD(P)-binding domain"/>
    <property type="match status" value="1"/>
</dbReference>
<evidence type="ECO:0000256" key="1">
    <source>
        <dbReference type="ARBA" id="ARBA00011738"/>
    </source>
</evidence>
<evidence type="ECO:0000256" key="5">
    <source>
        <dbReference type="ARBA" id="ARBA00023002"/>
    </source>
</evidence>
<dbReference type="HAMAP" id="MF_01685">
    <property type="entry name" value="FENR2"/>
    <property type="match status" value="1"/>
</dbReference>
<keyword evidence="9" id="KW-1185">Reference proteome</keyword>
<comment type="subunit">
    <text evidence="1 6">Homodimer.</text>
</comment>
<dbReference type="Proteomes" id="UP000321558">
    <property type="component" value="Unassembled WGS sequence"/>
</dbReference>
<feature type="binding site" evidence="6">
    <location>
        <position position="46"/>
    </location>
    <ligand>
        <name>FAD</name>
        <dbReference type="ChEBI" id="CHEBI:57692"/>
    </ligand>
</feature>
<feature type="binding site" evidence="6">
    <location>
        <position position="333"/>
    </location>
    <ligand>
        <name>FAD</name>
        <dbReference type="ChEBI" id="CHEBI:57692"/>
    </ligand>
</feature>
<dbReference type="EC" id="1.18.1.2" evidence="6"/>
<feature type="binding site" evidence="6">
    <location>
        <position position="38"/>
    </location>
    <ligand>
        <name>FAD</name>
        <dbReference type="ChEBI" id="CHEBI:57692"/>
    </ligand>
</feature>
<feature type="binding site" evidence="6">
    <location>
        <position position="126"/>
    </location>
    <ligand>
        <name>FAD</name>
        <dbReference type="ChEBI" id="CHEBI:57692"/>
    </ligand>
</feature>
<comment type="caution">
    <text evidence="8">The sequence shown here is derived from an EMBL/GenBank/DDBJ whole genome shotgun (WGS) entry which is preliminary data.</text>
</comment>
<evidence type="ECO:0000313" key="8">
    <source>
        <dbReference type="EMBL" id="GEN86904.1"/>
    </source>
</evidence>
<feature type="binding site" evidence="6">
    <location>
        <position position="50"/>
    </location>
    <ligand>
        <name>FAD</name>
        <dbReference type="ChEBI" id="CHEBI:57692"/>
    </ligand>
</feature>
<sequence length="348" mass="38206">MSISKEEIYDITIIGGGPAGLFTAFYAGLREMKTKIIEADNKLGGKVHVYPQKMVWDVGGLTPLTGRELIDQSIKQGLTFDPAVVLGQIVTDIEKNEDGIFMLTTSAEERHYSKTIVIATGMGGVISPLKLEVPRANEFESKNLYYKVLDVNEFRGKSLLISGGGPSSIDWGNDLSPIAKEITLIYRGDDLKGLESTKTKLINNGVNIVFNTEIHELAGEDEVSEVVLYNNKTNERYTMPVDALLVNHGYNKDNYLFNNEQNKTGLELGDYFQVKSDANGNTNLPGIYGAGDCVSYEGKLKLIAGAYQDAANAVNSAKLYMEPDAHKTAIVSSHNDILDEKNKVYLYG</sequence>
<keyword evidence="5 6" id="KW-0560">Oxidoreductase</keyword>
<dbReference type="STRING" id="582851.GCA_900162665_03353"/>
<dbReference type="RefSeq" id="WP_307725839.1">
    <property type="nucleotide sequence ID" value="NZ_BJYM01000005.1"/>
</dbReference>
<comment type="catalytic activity">
    <reaction evidence="6">
        <text>2 reduced [2Fe-2S]-[ferredoxin] + NADP(+) + H(+) = 2 oxidized [2Fe-2S]-[ferredoxin] + NADPH</text>
        <dbReference type="Rhea" id="RHEA:20125"/>
        <dbReference type="Rhea" id="RHEA-COMP:10000"/>
        <dbReference type="Rhea" id="RHEA-COMP:10001"/>
        <dbReference type="ChEBI" id="CHEBI:15378"/>
        <dbReference type="ChEBI" id="CHEBI:33737"/>
        <dbReference type="ChEBI" id="CHEBI:33738"/>
        <dbReference type="ChEBI" id="CHEBI:57783"/>
        <dbReference type="ChEBI" id="CHEBI:58349"/>
        <dbReference type="EC" id="1.18.1.2"/>
    </reaction>
</comment>
<evidence type="ECO:0000259" key="7">
    <source>
        <dbReference type="Pfam" id="PF07992"/>
    </source>
</evidence>
<evidence type="ECO:0000256" key="4">
    <source>
        <dbReference type="ARBA" id="ARBA00022857"/>
    </source>
</evidence>
<dbReference type="GO" id="GO:0050661">
    <property type="term" value="F:NADP binding"/>
    <property type="evidence" value="ECO:0007669"/>
    <property type="project" value="UniProtKB-UniRule"/>
</dbReference>
<comment type="caution">
    <text evidence="6">Lacks conserved residue(s) required for the propagation of feature annotation.</text>
</comment>
<dbReference type="InterPro" id="IPR022890">
    <property type="entry name" value="Fd--NADP_Rdtase_type_2"/>
</dbReference>
<keyword evidence="4 6" id="KW-0521">NADP</keyword>
<dbReference type="GO" id="GO:0004324">
    <property type="term" value="F:ferredoxin-NADP+ reductase activity"/>
    <property type="evidence" value="ECO:0007669"/>
    <property type="project" value="UniProtKB-UniRule"/>
</dbReference>
<evidence type="ECO:0000256" key="3">
    <source>
        <dbReference type="ARBA" id="ARBA00022827"/>
    </source>
</evidence>
<keyword evidence="3 6" id="KW-0274">FAD</keyword>
<dbReference type="InterPro" id="IPR023753">
    <property type="entry name" value="FAD/NAD-binding_dom"/>
</dbReference>
<feature type="binding site" evidence="6">
    <location>
        <position position="90"/>
    </location>
    <ligand>
        <name>FAD</name>
        <dbReference type="ChEBI" id="CHEBI:57692"/>
    </ligand>
</feature>
<feature type="domain" description="FAD/NAD(P)-binding" evidence="7">
    <location>
        <begin position="9"/>
        <end position="310"/>
    </location>
</feature>
<proteinExistence type="inferred from homology"/>
<dbReference type="PRINTS" id="PR00368">
    <property type="entry name" value="FADPNR"/>
</dbReference>
<evidence type="ECO:0000256" key="2">
    <source>
        <dbReference type="ARBA" id="ARBA00022630"/>
    </source>
</evidence>
<name>A0A511ZHI1_9BACI</name>
<comment type="similarity">
    <text evidence="6">Belongs to the ferredoxin--NADP reductase type 2 family.</text>
</comment>
<accession>A0A511ZHI1</accession>
<keyword evidence="2 6" id="KW-0285">Flavoprotein</keyword>
<protein>
    <recommendedName>
        <fullName evidence="6">Ferredoxin--NADP reductase</fullName>
        <shortName evidence="6">FNR</shortName>
        <shortName evidence="6">Fd-NADP(+) reductase</shortName>
        <ecNumber evidence="6">1.18.1.2</ecNumber>
    </recommendedName>
</protein>
<dbReference type="InterPro" id="IPR036188">
    <property type="entry name" value="FAD/NAD-bd_sf"/>
</dbReference>
<comment type="cofactor">
    <cofactor evidence="6">
        <name>FAD</name>
        <dbReference type="ChEBI" id="CHEBI:57692"/>
    </cofactor>
    <text evidence="6">Binds 1 FAD per subunit.</text>
</comment>
<evidence type="ECO:0000313" key="9">
    <source>
        <dbReference type="Proteomes" id="UP000321558"/>
    </source>
</evidence>
<reference evidence="8 9" key="1">
    <citation type="submission" date="2019-07" db="EMBL/GenBank/DDBJ databases">
        <title>Whole genome shotgun sequence of Oceanobacillus sojae NBRC 105379.</title>
        <authorList>
            <person name="Hosoyama A."/>
            <person name="Uohara A."/>
            <person name="Ohji S."/>
            <person name="Ichikawa N."/>
        </authorList>
    </citation>
    <scope>NUCLEOTIDE SEQUENCE [LARGE SCALE GENOMIC DNA]</scope>
    <source>
        <strain evidence="8 9">NBRC 105379</strain>
    </source>
</reference>
<dbReference type="PANTHER" id="PTHR48105">
    <property type="entry name" value="THIOREDOXIN REDUCTASE 1-RELATED-RELATED"/>
    <property type="match status" value="1"/>
</dbReference>
<dbReference type="EMBL" id="BJYM01000005">
    <property type="protein sequence ID" value="GEN86904.1"/>
    <property type="molecule type" value="Genomic_DNA"/>
</dbReference>
<dbReference type="PRINTS" id="PR00469">
    <property type="entry name" value="PNDRDTASEII"/>
</dbReference>
<gene>
    <name evidence="8" type="ORF">OSO01_16430</name>
</gene>
<organism evidence="8 9">
    <name type="scientific">Oceanobacillus sojae</name>
    <dbReference type="NCBI Taxonomy" id="582851"/>
    <lineage>
        <taxon>Bacteria</taxon>
        <taxon>Bacillati</taxon>
        <taxon>Bacillota</taxon>
        <taxon>Bacilli</taxon>
        <taxon>Bacillales</taxon>
        <taxon>Bacillaceae</taxon>
        <taxon>Oceanobacillus</taxon>
    </lineage>
</organism>
<dbReference type="Pfam" id="PF07992">
    <property type="entry name" value="Pyr_redox_2"/>
    <property type="match status" value="1"/>
</dbReference>
<feature type="binding site" evidence="6">
    <location>
        <position position="292"/>
    </location>
    <ligand>
        <name>FAD</name>
        <dbReference type="ChEBI" id="CHEBI:57692"/>
    </ligand>
</feature>
<dbReference type="InterPro" id="IPR050097">
    <property type="entry name" value="Ferredoxin-NADP_redctase_2"/>
</dbReference>
<evidence type="ECO:0000256" key="6">
    <source>
        <dbReference type="HAMAP-Rule" id="MF_01685"/>
    </source>
</evidence>
<dbReference type="AlphaFoldDB" id="A0A511ZHI1"/>